<dbReference type="Proteomes" id="UP001556196">
    <property type="component" value="Unassembled WGS sequence"/>
</dbReference>
<dbReference type="EMBL" id="JBFOCI010000003">
    <property type="protein sequence ID" value="MEW9806636.1"/>
    <property type="molecule type" value="Genomic_DNA"/>
</dbReference>
<evidence type="ECO:0000256" key="2">
    <source>
        <dbReference type="SAM" id="Phobius"/>
    </source>
</evidence>
<name>A0ABV3R055_9HYPH</name>
<keyword evidence="2" id="KW-0472">Membrane</keyword>
<comment type="caution">
    <text evidence="3">The sequence shown here is derived from an EMBL/GenBank/DDBJ whole genome shotgun (WGS) entry which is preliminary data.</text>
</comment>
<organism evidence="3 4">
    <name type="scientific">Mesorhizobium marinum</name>
    <dbReference type="NCBI Taxonomy" id="3228790"/>
    <lineage>
        <taxon>Bacteria</taxon>
        <taxon>Pseudomonadati</taxon>
        <taxon>Pseudomonadota</taxon>
        <taxon>Alphaproteobacteria</taxon>
        <taxon>Hyphomicrobiales</taxon>
        <taxon>Phyllobacteriaceae</taxon>
        <taxon>Mesorhizobium</taxon>
    </lineage>
</organism>
<evidence type="ECO:0000313" key="3">
    <source>
        <dbReference type="EMBL" id="MEW9806636.1"/>
    </source>
</evidence>
<keyword evidence="2" id="KW-1133">Transmembrane helix</keyword>
<evidence type="ECO:0000256" key="1">
    <source>
        <dbReference type="SAM" id="MobiDB-lite"/>
    </source>
</evidence>
<gene>
    <name evidence="3" type="ORF">ABUE31_11635</name>
</gene>
<proteinExistence type="predicted"/>
<feature type="transmembrane region" description="Helical" evidence="2">
    <location>
        <begin position="25"/>
        <end position="46"/>
    </location>
</feature>
<accession>A0ABV3R055</accession>
<keyword evidence="2" id="KW-0812">Transmembrane</keyword>
<reference evidence="3 4" key="1">
    <citation type="submission" date="2024-06" db="EMBL/GenBank/DDBJ databases">
        <authorList>
            <person name="Tuo L."/>
        </authorList>
    </citation>
    <scope>NUCLEOTIDE SEQUENCE [LARGE SCALE GENOMIC DNA]</scope>
    <source>
        <strain evidence="3 4">ZMM04-5</strain>
    </source>
</reference>
<feature type="region of interest" description="Disordered" evidence="1">
    <location>
        <begin position="1"/>
        <end position="21"/>
    </location>
</feature>
<evidence type="ECO:0000313" key="4">
    <source>
        <dbReference type="Proteomes" id="UP001556196"/>
    </source>
</evidence>
<protein>
    <submittedName>
        <fullName evidence="3">Uncharacterized protein</fullName>
    </submittedName>
</protein>
<keyword evidence="4" id="KW-1185">Reference proteome</keyword>
<dbReference type="RefSeq" id="WP_367723769.1">
    <property type="nucleotide sequence ID" value="NZ_JBFOCH010000016.1"/>
</dbReference>
<sequence length="47" mass="4813">MSRSKEPVILSGDQASGRDSHGSSLVPMLVAGLLLIAVGSVVVMTFV</sequence>